<name>A0A9W8Y0M9_9PLEO</name>
<dbReference type="SUPFAM" id="SSF47616">
    <property type="entry name" value="GST C-terminal domain-like"/>
    <property type="match status" value="1"/>
</dbReference>
<dbReference type="Gene3D" id="1.20.1050.10">
    <property type="match status" value="1"/>
</dbReference>
<dbReference type="InterPro" id="IPR004045">
    <property type="entry name" value="Glutathione_S-Trfase_N"/>
</dbReference>
<dbReference type="InterPro" id="IPR004046">
    <property type="entry name" value="GST_C"/>
</dbReference>
<dbReference type="PANTHER" id="PTHR44051">
    <property type="entry name" value="GLUTATHIONE S-TRANSFERASE-RELATED"/>
    <property type="match status" value="1"/>
</dbReference>
<evidence type="ECO:0000259" key="3">
    <source>
        <dbReference type="PROSITE" id="PS50405"/>
    </source>
</evidence>
<accession>A0A9W8Y0M9</accession>
<evidence type="ECO:0000259" key="2">
    <source>
        <dbReference type="PROSITE" id="PS50404"/>
    </source>
</evidence>
<dbReference type="InterPro" id="IPR010987">
    <property type="entry name" value="Glutathione-S-Trfase_C-like"/>
</dbReference>
<evidence type="ECO:0000256" key="1">
    <source>
        <dbReference type="ARBA" id="ARBA00007409"/>
    </source>
</evidence>
<dbReference type="PROSITE" id="PS50405">
    <property type="entry name" value="GST_CTER"/>
    <property type="match status" value="1"/>
</dbReference>
<dbReference type="EMBL" id="JAPEUY010000018">
    <property type="protein sequence ID" value="KAJ4364000.1"/>
    <property type="molecule type" value="Genomic_DNA"/>
</dbReference>
<sequence>MGLISNMHLYDSTIPSGNAYKVRLLLSHLKIPYTTTNLNILSVPPETRSVEFLAMNPNGRIPTLVLNDGTVLAESNAILFYLAEGTDYLPDDKLQKAQALQWLFFEQYSHEPYVAVWKFRTYWAPGGFDDLCESEVKKLRERGQEAIDVMETHLGSGREWFVGDHYSIADIALYAYTSAAEMIGFKIDGSVKAWLKRVEQQEEWIKIKNDPTGKCLS</sequence>
<dbReference type="InterPro" id="IPR036249">
    <property type="entry name" value="Thioredoxin-like_sf"/>
</dbReference>
<gene>
    <name evidence="4" type="primary">gst5_2</name>
    <name evidence="4" type="ORF">N0V83_009455</name>
</gene>
<keyword evidence="4" id="KW-0808">Transferase</keyword>
<dbReference type="PROSITE" id="PS50404">
    <property type="entry name" value="GST_NTER"/>
    <property type="match status" value="1"/>
</dbReference>
<dbReference type="InterPro" id="IPR040079">
    <property type="entry name" value="Glutathione_S-Trfase"/>
</dbReference>
<dbReference type="EC" id="2.5.1.18" evidence="4"/>
<dbReference type="CDD" id="cd03056">
    <property type="entry name" value="GST_N_4"/>
    <property type="match status" value="1"/>
</dbReference>
<dbReference type="AlphaFoldDB" id="A0A9W8Y0M9"/>
<dbReference type="SUPFAM" id="SSF52833">
    <property type="entry name" value="Thioredoxin-like"/>
    <property type="match status" value="1"/>
</dbReference>
<feature type="domain" description="GST N-terminal" evidence="2">
    <location>
        <begin position="6"/>
        <end position="90"/>
    </location>
</feature>
<dbReference type="PANTHER" id="PTHR44051:SF2">
    <property type="entry name" value="HYPOTHETICAL GLUTATHIONE S-TRANSFERASE LIKE PROTEIN"/>
    <property type="match status" value="1"/>
</dbReference>
<dbReference type="Proteomes" id="UP001140560">
    <property type="component" value="Unassembled WGS sequence"/>
</dbReference>
<dbReference type="OrthoDB" id="422574at2759"/>
<comment type="similarity">
    <text evidence="1">Belongs to the GST superfamily.</text>
</comment>
<organism evidence="4 5">
    <name type="scientific">Neocucurbitaria cava</name>
    <dbReference type="NCBI Taxonomy" id="798079"/>
    <lineage>
        <taxon>Eukaryota</taxon>
        <taxon>Fungi</taxon>
        <taxon>Dikarya</taxon>
        <taxon>Ascomycota</taxon>
        <taxon>Pezizomycotina</taxon>
        <taxon>Dothideomycetes</taxon>
        <taxon>Pleosporomycetidae</taxon>
        <taxon>Pleosporales</taxon>
        <taxon>Pleosporineae</taxon>
        <taxon>Cucurbitariaceae</taxon>
        <taxon>Neocucurbitaria</taxon>
    </lineage>
</organism>
<comment type="caution">
    <text evidence="4">The sequence shown here is derived from an EMBL/GenBank/DDBJ whole genome shotgun (WGS) entry which is preliminary data.</text>
</comment>
<feature type="domain" description="GST C-terminal" evidence="3">
    <location>
        <begin position="92"/>
        <end position="217"/>
    </location>
</feature>
<dbReference type="SFLD" id="SFLDS00019">
    <property type="entry name" value="Glutathione_Transferase_(cytos"/>
    <property type="match status" value="1"/>
</dbReference>
<proteinExistence type="inferred from homology"/>
<reference evidence="4" key="1">
    <citation type="submission" date="2022-10" db="EMBL/GenBank/DDBJ databases">
        <title>Tapping the CABI collections for fungal endophytes: first genome assemblies for Collariella, Neodidymelliopsis, Ascochyta clinopodiicola, Didymella pomorum, Didymosphaeria variabile, Neocosmospora piperis and Neocucurbitaria cava.</title>
        <authorList>
            <person name="Hill R."/>
        </authorList>
    </citation>
    <scope>NUCLEOTIDE SEQUENCE</scope>
    <source>
        <strain evidence="4">IMI 356814</strain>
    </source>
</reference>
<dbReference type="Pfam" id="PF13409">
    <property type="entry name" value="GST_N_2"/>
    <property type="match status" value="1"/>
</dbReference>
<dbReference type="Gene3D" id="3.40.30.10">
    <property type="entry name" value="Glutaredoxin"/>
    <property type="match status" value="1"/>
</dbReference>
<dbReference type="GO" id="GO:0004364">
    <property type="term" value="F:glutathione transferase activity"/>
    <property type="evidence" value="ECO:0007669"/>
    <property type="project" value="UniProtKB-EC"/>
</dbReference>
<protein>
    <submittedName>
        <fullName evidence="4">Glutathione S-transferase 5</fullName>
        <ecNumber evidence="4">2.5.1.18</ecNumber>
    </submittedName>
</protein>
<dbReference type="InterPro" id="IPR036282">
    <property type="entry name" value="Glutathione-S-Trfase_C_sf"/>
</dbReference>
<evidence type="ECO:0000313" key="5">
    <source>
        <dbReference type="Proteomes" id="UP001140560"/>
    </source>
</evidence>
<dbReference type="SFLD" id="SFLDG00358">
    <property type="entry name" value="Main_(cytGST)"/>
    <property type="match status" value="1"/>
</dbReference>
<evidence type="ECO:0000313" key="4">
    <source>
        <dbReference type="EMBL" id="KAJ4364000.1"/>
    </source>
</evidence>
<dbReference type="Pfam" id="PF00043">
    <property type="entry name" value="GST_C"/>
    <property type="match status" value="1"/>
</dbReference>
<keyword evidence="5" id="KW-1185">Reference proteome</keyword>